<dbReference type="EMBL" id="CM051397">
    <property type="protein sequence ID" value="KAJ4721067.1"/>
    <property type="molecule type" value="Genomic_DNA"/>
</dbReference>
<keyword evidence="2" id="KW-1185">Reference proteome</keyword>
<proteinExistence type="predicted"/>
<organism evidence="1 2">
    <name type="scientific">Melia azedarach</name>
    <name type="common">Chinaberry tree</name>
    <dbReference type="NCBI Taxonomy" id="155640"/>
    <lineage>
        <taxon>Eukaryota</taxon>
        <taxon>Viridiplantae</taxon>
        <taxon>Streptophyta</taxon>
        <taxon>Embryophyta</taxon>
        <taxon>Tracheophyta</taxon>
        <taxon>Spermatophyta</taxon>
        <taxon>Magnoliopsida</taxon>
        <taxon>eudicotyledons</taxon>
        <taxon>Gunneridae</taxon>
        <taxon>Pentapetalae</taxon>
        <taxon>rosids</taxon>
        <taxon>malvids</taxon>
        <taxon>Sapindales</taxon>
        <taxon>Meliaceae</taxon>
        <taxon>Melia</taxon>
    </lineage>
</organism>
<sequence>MVPRASRSFLAMHIILLSCLSLQLPLFPGVGASTAIGNDIDPLALLEFKSRIIDDPLGVLGSWNGSIHFCTWHGVTCSRRHQRVTILDLQSLKLVGSISPYIGNLSFLKELHLQNNSFTHVIPPEIGHLRRLETLYLYNNSIGGEIPANISGCSNLVLLSLVFNQLVGNIPAEIGLLSKLEFLALGGNNLTGRIPSSFGNLSSIDTLSLSLNNLDGSIPVALSRLKNLLSLTLGGNRLSGTIPSSIFNLSSIKNFDVGENQIQGSLPSDLGITLPNIQTFGIGFNQITGSIPASISNASKLEEFRAAENKLTGQVPYLGELHRLYWFIVTSNSLGSEGDADLGFLCSLTNATRLDLLAINGNYFGGLLPGCVSNFSTTLVMLLLDNNKIFGSIPAGIGKFVNLRRLDLWSNHFSGTIPSEIGELQNLGILYLDGNRLSGNIPKSIGNLKKLLQLDLSENFLQSSIPSSLGQCESLAAIDLSYNNLSGTIPPEVIGLSSLSLVIDLSRNRFTGSLPMEIGILQNLEILDVSGNMLTGELPSSLGSCIKLEQLGMQDNFFEGPIPSSLSSLRGLRVADFSQNNFSGEIPEFFTGFDFLEYLNLSYNNFESMLPTEGIFKNASATSVMGNSKLCGGIPEFHLPTCSFKKSEKRRLSLALKLVISIICGLLGLTLASALFCCWLWKKGGKPKPSNSINSIQNPSYQNLYNATAGFSSANLIGSGSFGSVYKATLGDGRTTVAVKVLNHLHHGASKSFIAECRALRNIRHRNLVKVLTVCSGVDYQGNDFKALVYEFMPNGSLEEWLHPVLEEEMRDETPRNLNILQRLNIAIDVACALNYLHHHCQPPIAHCDLKPSNILLDDEMTGHLGDFGLARFLPGTPKQTSSIGIKGSIGYTAPEYGIGNEVSSYGDVYSFGILLLEMFTGKRPTDDVFKDNLNLHTFVKTALYDQVSEIVDFILLREREEEETMKGTISSKSSKQNSIVLECLTSVLEIGVACSAELPSKRMKIGEVESELRLIKENFSKTPIHEDMQTL</sequence>
<evidence type="ECO:0000313" key="1">
    <source>
        <dbReference type="EMBL" id="KAJ4721067.1"/>
    </source>
</evidence>
<protein>
    <submittedName>
        <fullName evidence="1">Receptor-kinase</fullName>
    </submittedName>
</protein>
<dbReference type="Proteomes" id="UP001164539">
    <property type="component" value="Chromosome 4"/>
</dbReference>
<keyword evidence="1" id="KW-0675">Receptor</keyword>
<accession>A0ACC1YCX9</accession>
<comment type="caution">
    <text evidence="1">The sequence shown here is derived from an EMBL/GenBank/DDBJ whole genome shotgun (WGS) entry which is preliminary data.</text>
</comment>
<evidence type="ECO:0000313" key="2">
    <source>
        <dbReference type="Proteomes" id="UP001164539"/>
    </source>
</evidence>
<gene>
    <name evidence="1" type="ORF">OWV82_008794</name>
</gene>
<reference evidence="1 2" key="1">
    <citation type="journal article" date="2023" name="Science">
        <title>Complex scaffold remodeling in plant triterpene biosynthesis.</title>
        <authorList>
            <person name="De La Pena R."/>
            <person name="Hodgson H."/>
            <person name="Liu J.C."/>
            <person name="Stephenson M.J."/>
            <person name="Martin A.C."/>
            <person name="Owen C."/>
            <person name="Harkess A."/>
            <person name="Leebens-Mack J."/>
            <person name="Jimenez L.E."/>
            <person name="Osbourn A."/>
            <person name="Sattely E.S."/>
        </authorList>
    </citation>
    <scope>NUCLEOTIDE SEQUENCE [LARGE SCALE GENOMIC DNA]</scope>
    <source>
        <strain evidence="2">cv. JPN11</strain>
        <tissue evidence="1">Leaf</tissue>
    </source>
</reference>
<name>A0ACC1YCX9_MELAZ</name>